<proteinExistence type="predicted"/>
<name>A0A2T0VWA2_9LACT</name>
<reference evidence="3 4" key="1">
    <citation type="submission" date="2018-03" db="EMBL/GenBank/DDBJ databases">
        <title>Genomic Encyclopedia of Archaeal and Bacterial Type Strains, Phase II (KMG-II): from individual species to whole genera.</title>
        <authorList>
            <person name="Goeker M."/>
        </authorList>
    </citation>
    <scope>NUCLEOTIDE SEQUENCE [LARGE SCALE GENOMIC DNA]</scope>
    <source>
        <strain evidence="3 4">DSM 13175</strain>
    </source>
</reference>
<comment type="caution">
    <text evidence="3">The sequence shown here is derived from an EMBL/GenBank/DDBJ whole genome shotgun (WGS) entry which is preliminary data.</text>
</comment>
<sequence length="227" mass="25685">MKKKLGYSVLAIGLIAIVLFSYVQMSGNPVAKSRSQESLDEFMEQTYPDLNYEIERSADYGWTDATFLFTVVTEDTVGVETTYPFYVSAIEPYEILGDTIHASNVDQEASDKLNQEPEEYILSLLQERVPEIDGVSTDIEVYSGDDAEWTPQLKTPKSMLIMTGMDKDGLTKEQMLEQSMAIQEALNEEAIDYYMAEIGYRSVEGGEELYDYVSFTPEQELTIEDVD</sequence>
<dbReference type="InterPro" id="IPR057359">
    <property type="entry name" value="YfjL_N"/>
</dbReference>
<accession>A0A2T0VWA2</accession>
<evidence type="ECO:0000313" key="3">
    <source>
        <dbReference type="EMBL" id="PRY76192.1"/>
    </source>
</evidence>
<organism evidence="3 4">
    <name type="scientific">Alkalibacterium olivapovliticus</name>
    <dbReference type="NCBI Taxonomy" id="99907"/>
    <lineage>
        <taxon>Bacteria</taxon>
        <taxon>Bacillati</taxon>
        <taxon>Bacillota</taxon>
        <taxon>Bacilli</taxon>
        <taxon>Lactobacillales</taxon>
        <taxon>Carnobacteriaceae</taxon>
        <taxon>Alkalibacterium</taxon>
    </lineage>
</organism>
<dbReference type="OrthoDB" id="2450450at2"/>
<evidence type="ECO:0000313" key="4">
    <source>
        <dbReference type="Proteomes" id="UP000238205"/>
    </source>
</evidence>
<protein>
    <submittedName>
        <fullName evidence="3">Uncharacterized protein</fullName>
    </submittedName>
</protein>
<feature type="domain" description="YfjL-like C-terminal" evidence="1">
    <location>
        <begin position="118"/>
        <end position="226"/>
    </location>
</feature>
<dbReference type="Pfam" id="PF25425">
    <property type="entry name" value="YfjL_N"/>
    <property type="match status" value="1"/>
</dbReference>
<keyword evidence="4" id="KW-1185">Reference proteome</keyword>
<dbReference type="Proteomes" id="UP000238205">
    <property type="component" value="Unassembled WGS sequence"/>
</dbReference>
<dbReference type="AlphaFoldDB" id="A0A2T0VWA2"/>
<evidence type="ECO:0000259" key="2">
    <source>
        <dbReference type="Pfam" id="PF25425"/>
    </source>
</evidence>
<dbReference type="InterPro" id="IPR056905">
    <property type="entry name" value="YfjL_C"/>
</dbReference>
<dbReference type="Pfam" id="PF24911">
    <property type="entry name" value="YfjL_C"/>
    <property type="match status" value="1"/>
</dbReference>
<dbReference type="RefSeq" id="WP_106195893.1">
    <property type="nucleotide sequence ID" value="NZ_PVTO01000032.1"/>
</dbReference>
<feature type="domain" description="YfjL-like N-terminal" evidence="2">
    <location>
        <begin position="2"/>
        <end position="89"/>
    </location>
</feature>
<gene>
    <name evidence="3" type="ORF">CLV38_13223</name>
</gene>
<evidence type="ECO:0000259" key="1">
    <source>
        <dbReference type="Pfam" id="PF24911"/>
    </source>
</evidence>
<dbReference type="EMBL" id="PVTO01000032">
    <property type="protein sequence ID" value="PRY76192.1"/>
    <property type="molecule type" value="Genomic_DNA"/>
</dbReference>